<dbReference type="GO" id="GO:0004674">
    <property type="term" value="F:protein serine/threonine kinase activity"/>
    <property type="evidence" value="ECO:0007669"/>
    <property type="project" value="UniProtKB-KW"/>
</dbReference>
<gene>
    <name evidence="13" type="ORF">QJS04_geneDACA019650</name>
</gene>
<reference evidence="13" key="2">
    <citation type="submission" date="2023-06" db="EMBL/GenBank/DDBJ databases">
        <authorList>
            <person name="Ma L."/>
            <person name="Liu K.-W."/>
            <person name="Li Z."/>
            <person name="Hsiao Y.-Y."/>
            <person name="Qi Y."/>
            <person name="Fu T."/>
            <person name="Tang G."/>
            <person name="Zhang D."/>
            <person name="Sun W.-H."/>
            <person name="Liu D.-K."/>
            <person name="Li Y."/>
            <person name="Chen G.-Z."/>
            <person name="Liu X.-D."/>
            <person name="Liao X.-Y."/>
            <person name="Jiang Y.-T."/>
            <person name="Yu X."/>
            <person name="Hao Y."/>
            <person name="Huang J."/>
            <person name="Zhao X.-W."/>
            <person name="Ke S."/>
            <person name="Chen Y.-Y."/>
            <person name="Wu W.-L."/>
            <person name="Hsu J.-L."/>
            <person name="Lin Y.-F."/>
            <person name="Huang M.-D."/>
            <person name="Li C.-Y."/>
            <person name="Huang L."/>
            <person name="Wang Z.-W."/>
            <person name="Zhao X."/>
            <person name="Zhong W.-Y."/>
            <person name="Peng D.-H."/>
            <person name="Ahmad S."/>
            <person name="Lan S."/>
            <person name="Zhang J.-S."/>
            <person name="Tsai W.-C."/>
            <person name="Van De Peer Y."/>
            <person name="Liu Z.-J."/>
        </authorList>
    </citation>
    <scope>NUCLEOTIDE SEQUENCE</scope>
    <source>
        <strain evidence="13">SCP</strain>
        <tissue evidence="13">Leaves</tissue>
    </source>
</reference>
<evidence type="ECO:0000256" key="5">
    <source>
        <dbReference type="ARBA" id="ARBA00022741"/>
    </source>
</evidence>
<name>A0AAV9BNK5_ACOGR</name>
<keyword evidence="6 13" id="KW-0418">Kinase</keyword>
<dbReference type="InterPro" id="IPR050205">
    <property type="entry name" value="CDPK_Ser/Thr_kinases"/>
</dbReference>
<dbReference type="InterPro" id="IPR011009">
    <property type="entry name" value="Kinase-like_dom_sf"/>
</dbReference>
<keyword evidence="4" id="KW-0677">Repeat</keyword>
<comment type="function">
    <text evidence="8">CIPK serine-threonine protein kinases interact with CBL proteins. Binding of a CBL protein to the regulatory NAF domain of CIPK protein lead to the activation of the kinase in a calcium-dependent manner.</text>
</comment>
<dbReference type="InterPro" id="IPR017441">
    <property type="entry name" value="Protein_kinase_ATP_BS"/>
</dbReference>
<evidence type="ECO:0000256" key="2">
    <source>
        <dbReference type="ARBA" id="ARBA00022527"/>
    </source>
</evidence>
<dbReference type="Pfam" id="PF00069">
    <property type="entry name" value="Pkinase"/>
    <property type="match status" value="1"/>
</dbReference>
<evidence type="ECO:0000256" key="11">
    <source>
        <dbReference type="SAM" id="MobiDB-lite"/>
    </source>
</evidence>
<dbReference type="InterPro" id="IPR008271">
    <property type="entry name" value="Ser/Thr_kinase_AS"/>
</dbReference>
<organism evidence="13 14">
    <name type="scientific">Acorus gramineus</name>
    <name type="common">Dwarf sweet flag</name>
    <dbReference type="NCBI Taxonomy" id="55184"/>
    <lineage>
        <taxon>Eukaryota</taxon>
        <taxon>Viridiplantae</taxon>
        <taxon>Streptophyta</taxon>
        <taxon>Embryophyta</taxon>
        <taxon>Tracheophyta</taxon>
        <taxon>Spermatophyta</taxon>
        <taxon>Magnoliopsida</taxon>
        <taxon>Liliopsida</taxon>
        <taxon>Acoraceae</taxon>
        <taxon>Acorus</taxon>
    </lineage>
</organism>
<keyword evidence="14" id="KW-1185">Reference proteome</keyword>
<evidence type="ECO:0000256" key="7">
    <source>
        <dbReference type="ARBA" id="ARBA00022840"/>
    </source>
</evidence>
<evidence type="ECO:0000313" key="13">
    <source>
        <dbReference type="EMBL" id="KAK1278090.1"/>
    </source>
</evidence>
<evidence type="ECO:0000313" key="14">
    <source>
        <dbReference type="Proteomes" id="UP001179952"/>
    </source>
</evidence>
<feature type="region of interest" description="Disordered" evidence="11">
    <location>
        <begin position="1"/>
        <end position="40"/>
    </location>
</feature>
<accession>A0AAV9BNK5</accession>
<dbReference type="Gene3D" id="1.10.510.10">
    <property type="entry name" value="Transferase(Phosphotransferase) domain 1"/>
    <property type="match status" value="1"/>
</dbReference>
<evidence type="ECO:0000256" key="8">
    <source>
        <dbReference type="ARBA" id="ARBA00058225"/>
    </source>
</evidence>
<evidence type="ECO:0000256" key="4">
    <source>
        <dbReference type="ARBA" id="ARBA00022737"/>
    </source>
</evidence>
<keyword evidence="2 10" id="KW-0723">Serine/threonine-protein kinase</keyword>
<evidence type="ECO:0000256" key="9">
    <source>
        <dbReference type="PROSITE-ProRule" id="PRU10141"/>
    </source>
</evidence>
<keyword evidence="5 9" id="KW-0547">Nucleotide-binding</keyword>
<comment type="caution">
    <text evidence="13">The sequence shown here is derived from an EMBL/GenBank/DDBJ whole genome shotgun (WGS) entry which is preliminary data.</text>
</comment>
<feature type="compositionally biased region" description="Basic and acidic residues" evidence="11">
    <location>
        <begin position="28"/>
        <end position="40"/>
    </location>
</feature>
<evidence type="ECO:0000259" key="12">
    <source>
        <dbReference type="PROSITE" id="PS50011"/>
    </source>
</evidence>
<dbReference type="SMART" id="SM00220">
    <property type="entry name" value="S_TKc"/>
    <property type="match status" value="1"/>
</dbReference>
<dbReference type="GO" id="GO:0005524">
    <property type="term" value="F:ATP binding"/>
    <property type="evidence" value="ECO:0007669"/>
    <property type="project" value="UniProtKB-UniRule"/>
</dbReference>
<sequence>MEEESTRRKRKGTDAISRTPAVVGSHLSLDDHPRPKQKKCKEEALPAEEKLHGVTTAPPFSRRSLSSVSLTRGIKRKVGCIDSWMRIRVRRIGRDYAFCRPIGQGKFGKVRLCRCRTTGEEFACKTLVKNGSEPVHREVEIMQHLSGHPGVVTLRGVYEDREGFHILMEMCSGGRLVDQMREGRYTERKAARVIRELVSVIKYCHEMGVVHRDIKPENVLLTASGKLKLADFGLSVRVTSGQSLSGIAGSPAYVAPEVLTGNYSEKVDVWGAGVLLHALLVGVLPFQGDSLEAIFEAIKTVNLDFSTDMWQSISKLARNLIGRMLTRDVRKRITADEILSHPWITFYSDCSRKAVSLTDGFGKLCSLESSSQRSDKDGTDFVDALAAAISRVRISEPKRSRISGPVGPMLQNCSSDMKTNLCTALYVQPI</sequence>
<dbReference type="PROSITE" id="PS00108">
    <property type="entry name" value="PROTEIN_KINASE_ST"/>
    <property type="match status" value="1"/>
</dbReference>
<dbReference type="FunFam" id="1.10.510.10:FF:000571">
    <property type="entry name" value="Maternal embryonic leucine zipper kinase"/>
    <property type="match status" value="1"/>
</dbReference>
<dbReference type="SUPFAM" id="SSF56112">
    <property type="entry name" value="Protein kinase-like (PK-like)"/>
    <property type="match status" value="1"/>
</dbReference>
<dbReference type="PROSITE" id="PS50011">
    <property type="entry name" value="PROTEIN_KINASE_DOM"/>
    <property type="match status" value="1"/>
</dbReference>
<dbReference type="PROSITE" id="PS00107">
    <property type="entry name" value="PROTEIN_KINASE_ATP"/>
    <property type="match status" value="1"/>
</dbReference>
<keyword evidence="7 9" id="KW-0067">ATP-binding</keyword>
<dbReference type="InterPro" id="IPR000719">
    <property type="entry name" value="Prot_kinase_dom"/>
</dbReference>
<feature type="domain" description="Protein kinase" evidence="12">
    <location>
        <begin position="96"/>
        <end position="344"/>
    </location>
</feature>
<dbReference type="AlphaFoldDB" id="A0AAV9BNK5"/>
<comment type="similarity">
    <text evidence="1">Belongs to the protein kinase superfamily. CAMK Ser/Thr protein kinase family. SNF1 subfamily.</text>
</comment>
<keyword evidence="3" id="KW-0808">Transferase</keyword>
<evidence type="ECO:0000256" key="10">
    <source>
        <dbReference type="RuleBase" id="RU000304"/>
    </source>
</evidence>
<evidence type="ECO:0000256" key="6">
    <source>
        <dbReference type="ARBA" id="ARBA00022777"/>
    </source>
</evidence>
<protein>
    <submittedName>
        <fullName evidence="13">Serine/threonine-protein kinase PEPKR2</fullName>
    </submittedName>
</protein>
<proteinExistence type="inferred from homology"/>
<evidence type="ECO:0000256" key="1">
    <source>
        <dbReference type="ARBA" id="ARBA00006234"/>
    </source>
</evidence>
<evidence type="ECO:0000256" key="3">
    <source>
        <dbReference type="ARBA" id="ARBA00022679"/>
    </source>
</evidence>
<dbReference type="CDD" id="cd05117">
    <property type="entry name" value="STKc_CAMK"/>
    <property type="match status" value="1"/>
</dbReference>
<feature type="binding site" evidence="9">
    <location>
        <position position="125"/>
    </location>
    <ligand>
        <name>ATP</name>
        <dbReference type="ChEBI" id="CHEBI:30616"/>
    </ligand>
</feature>
<dbReference type="EMBL" id="JAUJYN010000002">
    <property type="protein sequence ID" value="KAK1278090.1"/>
    <property type="molecule type" value="Genomic_DNA"/>
</dbReference>
<dbReference type="Proteomes" id="UP001179952">
    <property type="component" value="Unassembled WGS sequence"/>
</dbReference>
<dbReference type="PANTHER" id="PTHR24349">
    <property type="entry name" value="SERINE/THREONINE-PROTEIN KINASE"/>
    <property type="match status" value="1"/>
</dbReference>
<reference evidence="13" key="1">
    <citation type="journal article" date="2023" name="Nat. Commun.">
        <title>Diploid and tetraploid genomes of Acorus and the evolution of monocots.</title>
        <authorList>
            <person name="Ma L."/>
            <person name="Liu K.W."/>
            <person name="Li Z."/>
            <person name="Hsiao Y.Y."/>
            <person name="Qi Y."/>
            <person name="Fu T."/>
            <person name="Tang G.D."/>
            <person name="Zhang D."/>
            <person name="Sun W.H."/>
            <person name="Liu D.K."/>
            <person name="Li Y."/>
            <person name="Chen G.Z."/>
            <person name="Liu X.D."/>
            <person name="Liao X.Y."/>
            <person name="Jiang Y.T."/>
            <person name="Yu X."/>
            <person name="Hao Y."/>
            <person name="Huang J."/>
            <person name="Zhao X.W."/>
            <person name="Ke S."/>
            <person name="Chen Y.Y."/>
            <person name="Wu W.L."/>
            <person name="Hsu J.L."/>
            <person name="Lin Y.F."/>
            <person name="Huang M.D."/>
            <person name="Li C.Y."/>
            <person name="Huang L."/>
            <person name="Wang Z.W."/>
            <person name="Zhao X."/>
            <person name="Zhong W.Y."/>
            <person name="Peng D.H."/>
            <person name="Ahmad S."/>
            <person name="Lan S."/>
            <person name="Zhang J.S."/>
            <person name="Tsai W.C."/>
            <person name="Van de Peer Y."/>
            <person name="Liu Z.J."/>
        </authorList>
    </citation>
    <scope>NUCLEOTIDE SEQUENCE</scope>
    <source>
        <strain evidence="13">SCP</strain>
    </source>
</reference>